<reference evidence="2" key="1">
    <citation type="submission" date="2018-06" db="EMBL/GenBank/DDBJ databases">
        <authorList>
            <person name="Zhirakovskaya E."/>
        </authorList>
    </citation>
    <scope>NUCLEOTIDE SEQUENCE</scope>
</reference>
<dbReference type="Gene3D" id="2.60.40.10">
    <property type="entry name" value="Immunoglobulins"/>
    <property type="match status" value="1"/>
</dbReference>
<evidence type="ECO:0000256" key="1">
    <source>
        <dbReference type="SAM" id="MobiDB-lite"/>
    </source>
</evidence>
<sequence>MFNVKNVYKKVCKIISFLIIAVLVSFSVPRNTQAQVSGAQFDTQPMHWARYWARAVFDRNLVYTPLWNIGNITDAGVTPHRPLRWPGSEGLSYAGSANFFIGAYVTDMSAYKGKQVPDDRDGKQFGIVSNAYLPHVSTSTVAQLSSDRSHQQIWQPFPGFYNDGFYGYIWGINEDTNRDGVLDPSEDVNYNGELDYNLDPPPGILKSMAISTDKRTWPEYWPGGSYVGDDRLPAGRPPKTSGPGQRAGQWNGEYKAAPIADQESLYMMDDHENDFWNDYKAENYWPMKNPDGTPDTTEWNNPNVNKVAIAGSGVEIESRTYGWFHPLAEDLLVSVYRVRNYSDYDLNRVVTGMWADPNIVQGNFNAADYIVATYGVGDEGRLEFDVLYVWHKFPEQLNTFQKVGVFGFGFLESPGIDYNGIDDDKDGMIDESMSDGIDNDGDWRPFEDIGIEDLPGTRGNGIWDTEDTNLNGGLDPGEDVNKNDKLDFEPVNDDRGTDGIGPDENGWPGPDPDGTETNGSYEIGEPNFDITDIDEADQAGLEHVFVYESNKVLRDQKGFWDKYISKPGQNIEDTDENIVFLFGAKDVKLETIDNLQQASKPEWKRFTITLLMGEDKDDIVRNKSTMQSIYNNNYRFLTPPLQPTLVANVSNKKVQLYWDSDAEYSKDPFFGFDFNGYRLYKSTDPDFLDIKTVTDAFGNVLLFEPLEIFDRADDHLKGAHPIPFPNLGVHYDMGKNSGLRHSYVDTLVENGRTYYYAVSSIDAGNDWDFYELGLVTVDYPLQAMPSESPFNITVNELGEVVFRDKNTAVCTPQEPAAGYTEPFIDSSKIDHVSGFARGGKMNIDVFNKYHATDHLGEVYELTFKDDNWLDSLTPDYQWGSTRGITCINKTTGDTLFDQTYGSTYEYLKFAAAEVERGVYEGINFDVAFPINYRDDNKGISIIKYDKNGRYTNAWRMWSTDTKSNLRVQEIGLTGASIALPRDFDIRVYDHVVDTSYAPPPTPPIPPTLFAYPLKFAVWDVTDPNNEKKMKITVVYDKDKVLKDYPDEMFGQIWDSTRITIRFRKPATYTGNDKYYGSWQIRFIKNVFDSLHPTIPPGPGDVYKIRTERNPTHLDTFLFKAEGGTWKAADVQTEGKKKVYVVPDPYVGANTLETKYELAGNSQRRVDFVNLPPKCTIYIFTAAGELVKKIYHEGALDEGREPWDLTAEDGPEVAFGMYFFVVEAEGLDTQRGKFAIIK</sequence>
<accession>A0A3B1BN45</accession>
<dbReference type="AlphaFoldDB" id="A0A3B1BN45"/>
<dbReference type="EMBL" id="UOGD01000151">
    <property type="protein sequence ID" value="VAX19776.1"/>
    <property type="molecule type" value="Genomic_DNA"/>
</dbReference>
<proteinExistence type="predicted"/>
<dbReference type="InterPro" id="IPR013783">
    <property type="entry name" value="Ig-like_fold"/>
</dbReference>
<feature type="region of interest" description="Disordered" evidence="1">
    <location>
        <begin position="228"/>
        <end position="250"/>
    </location>
</feature>
<name>A0A3B1BN45_9ZZZZ</name>
<protein>
    <submittedName>
        <fullName evidence="2">Uncharacterized protein</fullName>
    </submittedName>
</protein>
<feature type="compositionally biased region" description="Basic and acidic residues" evidence="1">
    <location>
        <begin position="479"/>
        <end position="497"/>
    </location>
</feature>
<feature type="region of interest" description="Disordered" evidence="1">
    <location>
        <begin position="454"/>
        <end position="520"/>
    </location>
</feature>
<dbReference type="Gene3D" id="2.60.40.4070">
    <property type="match status" value="1"/>
</dbReference>
<evidence type="ECO:0000313" key="2">
    <source>
        <dbReference type="EMBL" id="VAX19776.1"/>
    </source>
</evidence>
<gene>
    <name evidence="2" type="ORF">MNBD_IGNAVI01-2084</name>
</gene>
<organism evidence="2">
    <name type="scientific">hydrothermal vent metagenome</name>
    <dbReference type="NCBI Taxonomy" id="652676"/>
    <lineage>
        <taxon>unclassified sequences</taxon>
        <taxon>metagenomes</taxon>
        <taxon>ecological metagenomes</taxon>
    </lineage>
</organism>